<evidence type="ECO:0000313" key="7">
    <source>
        <dbReference type="Proteomes" id="UP000192418"/>
    </source>
</evidence>
<dbReference type="InterPro" id="IPR033948">
    <property type="entry name" value="ETF_beta_N"/>
</dbReference>
<gene>
    <name evidence="6" type="ORF">SAMN02746065_11890</name>
</gene>
<dbReference type="RefSeq" id="WP_084070571.1">
    <property type="nucleotide sequence ID" value="NZ_FWXY01000018.1"/>
</dbReference>
<evidence type="ECO:0000256" key="3">
    <source>
        <dbReference type="ARBA" id="ARBA00022448"/>
    </source>
</evidence>
<sequence>MRIYVCVKHVPDTAANIKIVGDAAYDTEVKYVANPYDEYGVEEAVSLVEKNKKGEVIAVCVGDKGAANTLKAVMAMGVHRSILIKTEDQFPGSDITAKALCKAITDDGGADLIFMGKQSVDGEGMQTPYRLAAEMGLPVATGIVAFSHGGETVNVQREIDGGAKELITIKTPCVLGAAKGLNEPRFPKLPAILKAKKKEIKEMDLADMGLTDQGQCRLKSLEPVQERSNAKILEGSTREIVASLVQILKEEEKVI</sequence>
<keyword evidence="7" id="KW-1185">Reference proteome</keyword>
<evidence type="ECO:0000256" key="2">
    <source>
        <dbReference type="ARBA" id="ARBA00016797"/>
    </source>
</evidence>
<dbReference type="SUPFAM" id="SSF52402">
    <property type="entry name" value="Adenine nucleotide alpha hydrolases-like"/>
    <property type="match status" value="1"/>
</dbReference>
<feature type="domain" description="Electron transfer flavoprotein alpha/beta-subunit N-terminal" evidence="5">
    <location>
        <begin position="22"/>
        <end position="212"/>
    </location>
</feature>
<evidence type="ECO:0000256" key="1">
    <source>
        <dbReference type="ARBA" id="ARBA00007557"/>
    </source>
</evidence>
<dbReference type="SMART" id="SM00893">
    <property type="entry name" value="ETF"/>
    <property type="match status" value="1"/>
</dbReference>
<reference evidence="6 7" key="1">
    <citation type="submission" date="2017-04" db="EMBL/GenBank/DDBJ databases">
        <authorList>
            <person name="Afonso C.L."/>
            <person name="Miller P.J."/>
            <person name="Scott M.A."/>
            <person name="Spackman E."/>
            <person name="Goraichik I."/>
            <person name="Dimitrov K.M."/>
            <person name="Suarez D.L."/>
            <person name="Swayne D.E."/>
        </authorList>
    </citation>
    <scope>NUCLEOTIDE SEQUENCE [LARGE SCALE GENOMIC DNA]</scope>
    <source>
        <strain evidence="6 7">DSM 3385</strain>
    </source>
</reference>
<dbReference type="PANTHER" id="PTHR21294">
    <property type="entry name" value="ELECTRON TRANSFER FLAVOPROTEIN BETA-SUBUNIT"/>
    <property type="match status" value="1"/>
</dbReference>
<dbReference type="Proteomes" id="UP000192418">
    <property type="component" value="Unassembled WGS sequence"/>
</dbReference>
<dbReference type="CDD" id="cd01714">
    <property type="entry name" value="ETF_beta"/>
    <property type="match status" value="1"/>
</dbReference>
<evidence type="ECO:0000256" key="4">
    <source>
        <dbReference type="ARBA" id="ARBA00022982"/>
    </source>
</evidence>
<dbReference type="InterPro" id="IPR014729">
    <property type="entry name" value="Rossmann-like_a/b/a_fold"/>
</dbReference>
<dbReference type="Gene3D" id="3.40.50.620">
    <property type="entry name" value="HUPs"/>
    <property type="match status" value="1"/>
</dbReference>
<name>A0A1W2DMH8_9BACT</name>
<dbReference type="GO" id="GO:0009055">
    <property type="term" value="F:electron transfer activity"/>
    <property type="evidence" value="ECO:0007669"/>
    <property type="project" value="InterPro"/>
</dbReference>
<dbReference type="EMBL" id="FWXY01000018">
    <property type="protein sequence ID" value="SMC98262.1"/>
    <property type="molecule type" value="Genomic_DNA"/>
</dbReference>
<proteinExistence type="inferred from homology"/>
<dbReference type="PIRSF" id="PIRSF000090">
    <property type="entry name" value="Beta-ETF"/>
    <property type="match status" value="1"/>
</dbReference>
<dbReference type="PANTHER" id="PTHR21294:SF8">
    <property type="entry name" value="ELECTRON TRANSFER FLAVOPROTEIN SUBUNIT BETA"/>
    <property type="match status" value="1"/>
</dbReference>
<dbReference type="Pfam" id="PF01012">
    <property type="entry name" value="ETF"/>
    <property type="match status" value="1"/>
</dbReference>
<dbReference type="STRING" id="1121400.SAMN02746065_11890"/>
<dbReference type="AlphaFoldDB" id="A0A1W2DMH8"/>
<keyword evidence="3" id="KW-0813">Transport</keyword>
<comment type="similarity">
    <text evidence="1">Belongs to the ETF beta-subunit/FixA family.</text>
</comment>
<protein>
    <recommendedName>
        <fullName evidence="2">Electron transfer flavoprotein subunit beta</fullName>
    </recommendedName>
</protein>
<dbReference type="OrthoDB" id="9781325at2"/>
<evidence type="ECO:0000259" key="5">
    <source>
        <dbReference type="SMART" id="SM00893"/>
    </source>
</evidence>
<evidence type="ECO:0000313" key="6">
    <source>
        <dbReference type="EMBL" id="SMC98262.1"/>
    </source>
</evidence>
<keyword evidence="4" id="KW-0249">Electron transport</keyword>
<dbReference type="InterPro" id="IPR012255">
    <property type="entry name" value="ETF_b"/>
</dbReference>
<organism evidence="6 7">
    <name type="scientific">Desulfocicer vacuolatum DSM 3385</name>
    <dbReference type="NCBI Taxonomy" id="1121400"/>
    <lineage>
        <taxon>Bacteria</taxon>
        <taxon>Pseudomonadati</taxon>
        <taxon>Thermodesulfobacteriota</taxon>
        <taxon>Desulfobacteria</taxon>
        <taxon>Desulfobacterales</taxon>
        <taxon>Desulfobacteraceae</taxon>
        <taxon>Desulfocicer</taxon>
    </lineage>
</organism>
<dbReference type="InterPro" id="IPR014730">
    <property type="entry name" value="ETF_a/b_N"/>
</dbReference>
<accession>A0A1W2DMH8</accession>